<dbReference type="Gene3D" id="2.60.120.1440">
    <property type="match status" value="1"/>
</dbReference>
<feature type="domain" description="Protein FecR C-terminal" evidence="3">
    <location>
        <begin position="265"/>
        <end position="334"/>
    </location>
</feature>
<dbReference type="Pfam" id="PF16344">
    <property type="entry name" value="FecR_C"/>
    <property type="match status" value="1"/>
</dbReference>
<dbReference type="Gene3D" id="3.55.50.30">
    <property type="match status" value="1"/>
</dbReference>
<sequence>MGKADHYLLQQFLDGRCSEEERRQVAILLETPEGRAILDELMRRREMMAWDYPPEENEEMQELLRRRQQEMQQRIAVHEGKRSRTIDWRKSLRYAAIWGGLMILSGLALWKSGKGRTDIHYVEMTNPNGVPARHVLPDSTVVYLAAGSRLKYPDTYPQTGRSIELQGEAFFDVKQDKAHPFTILTGTMLTRVLGTSFRITAYDGKEQEVIVATGKVSVSMVQQEKVTELAQLTAGRKITYHPATGEAVPGMADISHMEQWMAGDLMLADMTMGEVATILERRYGVTFRFANTNAAKHMVSGTFSAASSLMEVLDMLGFVGKFSYRLSADGKICTIQ</sequence>
<dbReference type="Pfam" id="PF04773">
    <property type="entry name" value="FecR"/>
    <property type="match status" value="1"/>
</dbReference>
<evidence type="ECO:0000313" key="5">
    <source>
        <dbReference type="Proteomes" id="UP000659124"/>
    </source>
</evidence>
<dbReference type="InterPro" id="IPR012373">
    <property type="entry name" value="Ferrdict_sens_TM"/>
</dbReference>
<name>A0ABR7TI38_9BACT</name>
<dbReference type="RefSeq" id="WP_188087255.1">
    <property type="nucleotide sequence ID" value="NZ_JACVFC010000001.1"/>
</dbReference>
<keyword evidence="1" id="KW-0812">Transmembrane</keyword>
<reference evidence="4 5" key="1">
    <citation type="submission" date="2020-09" db="EMBL/GenBank/DDBJ databases">
        <title>Genome sequences of type strains of Chitinophaga qingshengii and Chitinophaga varians.</title>
        <authorList>
            <person name="Kittiwongwattana C."/>
        </authorList>
    </citation>
    <scope>NUCLEOTIDE SEQUENCE [LARGE SCALE GENOMIC DNA]</scope>
    <source>
        <strain evidence="4 5">JCM 30026</strain>
    </source>
</reference>
<proteinExistence type="predicted"/>
<keyword evidence="1" id="KW-1133">Transmembrane helix</keyword>
<dbReference type="InterPro" id="IPR006860">
    <property type="entry name" value="FecR"/>
</dbReference>
<dbReference type="EMBL" id="JACVFC010000001">
    <property type="protein sequence ID" value="MBC9930171.1"/>
    <property type="molecule type" value="Genomic_DNA"/>
</dbReference>
<gene>
    <name evidence="4" type="ORF">ICL07_07270</name>
</gene>
<dbReference type="InterPro" id="IPR032508">
    <property type="entry name" value="FecR_C"/>
</dbReference>
<keyword evidence="1" id="KW-0472">Membrane</keyword>
<feature type="transmembrane region" description="Helical" evidence="1">
    <location>
        <begin position="91"/>
        <end position="110"/>
    </location>
</feature>
<dbReference type="Proteomes" id="UP000659124">
    <property type="component" value="Unassembled WGS sequence"/>
</dbReference>
<dbReference type="PIRSF" id="PIRSF018266">
    <property type="entry name" value="FecR"/>
    <property type="match status" value="1"/>
</dbReference>
<evidence type="ECO:0000259" key="2">
    <source>
        <dbReference type="Pfam" id="PF04773"/>
    </source>
</evidence>
<evidence type="ECO:0000256" key="1">
    <source>
        <dbReference type="SAM" id="Phobius"/>
    </source>
</evidence>
<accession>A0ABR7TI38</accession>
<protein>
    <submittedName>
        <fullName evidence="4">FecR family protein</fullName>
    </submittedName>
</protein>
<keyword evidence="5" id="KW-1185">Reference proteome</keyword>
<evidence type="ECO:0000313" key="4">
    <source>
        <dbReference type="EMBL" id="MBC9930171.1"/>
    </source>
</evidence>
<dbReference type="PANTHER" id="PTHR30273:SF2">
    <property type="entry name" value="PROTEIN FECR"/>
    <property type="match status" value="1"/>
</dbReference>
<evidence type="ECO:0000259" key="3">
    <source>
        <dbReference type="Pfam" id="PF16344"/>
    </source>
</evidence>
<dbReference type="PANTHER" id="PTHR30273">
    <property type="entry name" value="PERIPLASMIC SIGNAL SENSOR AND SIGMA FACTOR ACTIVATOR FECR-RELATED"/>
    <property type="match status" value="1"/>
</dbReference>
<organism evidence="4 5">
    <name type="scientific">Chitinophaga qingshengii</name>
    <dbReference type="NCBI Taxonomy" id="1569794"/>
    <lineage>
        <taxon>Bacteria</taxon>
        <taxon>Pseudomonadati</taxon>
        <taxon>Bacteroidota</taxon>
        <taxon>Chitinophagia</taxon>
        <taxon>Chitinophagales</taxon>
        <taxon>Chitinophagaceae</taxon>
        <taxon>Chitinophaga</taxon>
    </lineage>
</organism>
<feature type="domain" description="FecR protein" evidence="2">
    <location>
        <begin position="132"/>
        <end position="216"/>
    </location>
</feature>
<comment type="caution">
    <text evidence="4">The sequence shown here is derived from an EMBL/GenBank/DDBJ whole genome shotgun (WGS) entry which is preliminary data.</text>
</comment>